<comment type="catalytic activity">
    <reaction evidence="10">
        <text>pretRNA = a 3'-half-tRNA molecule with a 5'-OH end + a 5'-half-tRNA molecule with a 2',3'-cyclic phosphate end + an intron with a 2',3'-cyclic phosphate and a 5'-hydroxyl terminus.</text>
        <dbReference type="EC" id="4.6.1.16"/>
    </reaction>
</comment>
<protein>
    <recommendedName>
        <fullName evidence="4">tRNA-intron lyase</fullName>
        <ecNumber evidence="4">4.6.1.16</ecNumber>
    </recommendedName>
    <alternativeName>
        <fullName evidence="12 13">tRNA-intron endonuclease SEN34</fullName>
    </alternativeName>
</protein>
<accession>A0A6A6V513</accession>
<dbReference type="OrthoDB" id="78652at2759"/>
<dbReference type="InterPro" id="IPR041470">
    <property type="entry name" value="GCP_N"/>
</dbReference>
<evidence type="ECO:0000256" key="2">
    <source>
        <dbReference type="ARBA" id="ARBA00008078"/>
    </source>
</evidence>
<evidence type="ECO:0000256" key="10">
    <source>
        <dbReference type="ARBA" id="ARBA00034031"/>
    </source>
</evidence>
<dbReference type="Pfam" id="PF04130">
    <property type="entry name" value="GCP_C_terminal"/>
    <property type="match status" value="1"/>
</dbReference>
<keyword evidence="9" id="KW-0456">Lyase</keyword>
<comment type="subcellular location">
    <subcellularLocation>
        <location evidence="1">Cytoplasm</location>
        <location evidence="1">Cytoskeleton</location>
    </subcellularLocation>
</comment>
<dbReference type="Pfam" id="PF01974">
    <property type="entry name" value="tRNA_int_endo"/>
    <property type="match status" value="1"/>
</dbReference>
<evidence type="ECO:0000256" key="13">
    <source>
        <dbReference type="ARBA" id="ARBA00076724"/>
    </source>
</evidence>
<dbReference type="GO" id="GO:0000213">
    <property type="term" value="F:tRNA-intron lyase activity"/>
    <property type="evidence" value="ECO:0007669"/>
    <property type="project" value="UniProtKB-EC"/>
</dbReference>
<feature type="region of interest" description="Disordered" evidence="14">
    <location>
        <begin position="131"/>
        <end position="166"/>
    </location>
</feature>
<dbReference type="InterPro" id="IPR011856">
    <property type="entry name" value="tRNA_endonuc-like_dom_sf"/>
</dbReference>
<organism evidence="19 20">
    <name type="scientific">Sporormia fimetaria CBS 119925</name>
    <dbReference type="NCBI Taxonomy" id="1340428"/>
    <lineage>
        <taxon>Eukaryota</taxon>
        <taxon>Fungi</taxon>
        <taxon>Dikarya</taxon>
        <taxon>Ascomycota</taxon>
        <taxon>Pezizomycotina</taxon>
        <taxon>Dothideomycetes</taxon>
        <taxon>Pleosporomycetidae</taxon>
        <taxon>Pleosporales</taxon>
        <taxon>Sporormiaceae</taxon>
        <taxon>Sporormia</taxon>
    </lineage>
</organism>
<dbReference type="GO" id="GO:0003676">
    <property type="term" value="F:nucleic acid binding"/>
    <property type="evidence" value="ECO:0007669"/>
    <property type="project" value="InterPro"/>
</dbReference>
<dbReference type="InterPro" id="IPR040457">
    <property type="entry name" value="GCP_C"/>
</dbReference>
<dbReference type="Pfam" id="PF17681">
    <property type="entry name" value="GCP_N_terminal"/>
    <property type="match status" value="1"/>
</dbReference>
<gene>
    <name evidence="19" type="ORF">M011DRAFT_461077</name>
</gene>
<evidence type="ECO:0000256" key="1">
    <source>
        <dbReference type="ARBA" id="ARBA00004245"/>
    </source>
</evidence>
<evidence type="ECO:0000256" key="6">
    <source>
        <dbReference type="ARBA" id="ARBA00022694"/>
    </source>
</evidence>
<dbReference type="GO" id="GO:0000930">
    <property type="term" value="C:gamma-tubulin complex"/>
    <property type="evidence" value="ECO:0007669"/>
    <property type="project" value="UniProtKB-ARBA"/>
</dbReference>
<comment type="similarity">
    <text evidence="3">Belongs to the TUBGCP family.</text>
</comment>
<keyword evidence="8" id="KW-0206">Cytoskeleton</keyword>
<name>A0A6A6V513_9PLEO</name>
<comment type="similarity">
    <text evidence="2">Belongs to the tRNA-intron endonuclease family.</text>
</comment>
<dbReference type="EMBL" id="MU006590">
    <property type="protein sequence ID" value="KAF2744287.1"/>
    <property type="molecule type" value="Genomic_DNA"/>
</dbReference>
<feature type="domain" description="Gamma tubulin complex component protein N-terminal" evidence="17">
    <location>
        <begin position="304"/>
        <end position="604"/>
    </location>
</feature>
<evidence type="ECO:0000259" key="18">
    <source>
        <dbReference type="Pfam" id="PF26577"/>
    </source>
</evidence>
<dbReference type="InterPro" id="IPR059049">
    <property type="entry name" value="TSEN34_N"/>
</dbReference>
<dbReference type="Gene3D" id="1.20.120.1900">
    <property type="entry name" value="Gamma-tubulin complex, C-terminal domain"/>
    <property type="match status" value="1"/>
</dbReference>
<evidence type="ECO:0000256" key="5">
    <source>
        <dbReference type="ARBA" id="ARBA00022490"/>
    </source>
</evidence>
<dbReference type="Proteomes" id="UP000799440">
    <property type="component" value="Unassembled WGS sequence"/>
</dbReference>
<dbReference type="AlphaFoldDB" id="A0A6A6V513"/>
<dbReference type="FunFam" id="3.40.1350.10:FF:000008">
    <property type="entry name" value="tRNA-splicing endonuclease subunit Sen34"/>
    <property type="match status" value="1"/>
</dbReference>
<dbReference type="EC" id="4.6.1.16" evidence="4"/>
<keyword evidence="20" id="KW-1185">Reference proteome</keyword>
<evidence type="ECO:0000313" key="19">
    <source>
        <dbReference type="EMBL" id="KAF2744287.1"/>
    </source>
</evidence>
<evidence type="ECO:0000313" key="20">
    <source>
        <dbReference type="Proteomes" id="UP000799440"/>
    </source>
</evidence>
<evidence type="ECO:0000256" key="14">
    <source>
        <dbReference type="SAM" id="MobiDB-lite"/>
    </source>
</evidence>
<dbReference type="GO" id="GO:0005634">
    <property type="term" value="C:nucleus"/>
    <property type="evidence" value="ECO:0007669"/>
    <property type="project" value="UniProtKB-ARBA"/>
</dbReference>
<evidence type="ECO:0000256" key="9">
    <source>
        <dbReference type="ARBA" id="ARBA00023239"/>
    </source>
</evidence>
<dbReference type="GO" id="GO:0043015">
    <property type="term" value="F:gamma-tubulin binding"/>
    <property type="evidence" value="ECO:0007669"/>
    <property type="project" value="InterPro"/>
</dbReference>
<evidence type="ECO:0000256" key="7">
    <source>
        <dbReference type="ARBA" id="ARBA00022701"/>
    </source>
</evidence>
<dbReference type="InterPro" id="IPR042241">
    <property type="entry name" value="GCP_C_sf"/>
</dbReference>
<evidence type="ECO:0000256" key="11">
    <source>
        <dbReference type="ARBA" id="ARBA00059865"/>
    </source>
</evidence>
<dbReference type="GO" id="GO:0000379">
    <property type="term" value="P:tRNA-type intron splice site recognition and cleavage"/>
    <property type="evidence" value="ECO:0007669"/>
    <property type="project" value="TreeGrafter"/>
</dbReference>
<dbReference type="GO" id="GO:0005816">
    <property type="term" value="C:spindle pole body"/>
    <property type="evidence" value="ECO:0007669"/>
    <property type="project" value="UniProtKB-ARBA"/>
</dbReference>
<dbReference type="InterPro" id="IPR006677">
    <property type="entry name" value="tRNA_intron_Endonuc_cat-like"/>
</dbReference>
<dbReference type="InterPro" id="IPR036167">
    <property type="entry name" value="tRNA_intron_Endo_cat-like_sf"/>
</dbReference>
<evidence type="ECO:0000256" key="4">
    <source>
        <dbReference type="ARBA" id="ARBA00012573"/>
    </source>
</evidence>
<evidence type="ECO:0000256" key="8">
    <source>
        <dbReference type="ARBA" id="ARBA00023212"/>
    </source>
</evidence>
<feature type="domain" description="TSEN34 N-terminal" evidence="18">
    <location>
        <begin position="9"/>
        <end position="77"/>
    </location>
</feature>
<feature type="domain" description="Gamma tubulin complex component C-terminal" evidence="16">
    <location>
        <begin position="613"/>
        <end position="1028"/>
    </location>
</feature>
<feature type="domain" description="tRNA intron endonuclease catalytic" evidence="15">
    <location>
        <begin position="205"/>
        <end position="278"/>
    </location>
</feature>
<keyword evidence="7" id="KW-0493">Microtubule</keyword>
<dbReference type="CDD" id="cd22363">
    <property type="entry name" value="tRNA-intron_lyase_C"/>
    <property type="match status" value="1"/>
</dbReference>
<comment type="function">
    <text evidence="11">Constitutes one of the two catalytic subunit of the tRNA-splicing endonuclease complex, a complex responsible for identification and cleavage of the splice sites in pre-tRNA. It cleaves pre-tRNA at the 5'- and 3'-splice sites to release the intron. The products are an intron and two tRNA half-molecules bearing 2',3'-cyclic phosphate and 5'-OH termini. There are no conserved sequences at the splice sites, but the intron is invariably located at the same site in the gene, placing the splice sites an invariant distance from the constant structural features of the tRNA body. It probably carries the active site for 3'-splice site cleavage.</text>
</comment>
<dbReference type="GO" id="GO:0007020">
    <property type="term" value="P:microtubule nucleation"/>
    <property type="evidence" value="ECO:0007669"/>
    <property type="project" value="UniProtKB-ARBA"/>
</dbReference>
<proteinExistence type="inferred from homology"/>
<dbReference type="Gene3D" id="3.40.1350.10">
    <property type="match status" value="1"/>
</dbReference>
<evidence type="ECO:0000259" key="17">
    <source>
        <dbReference type="Pfam" id="PF17681"/>
    </source>
</evidence>
<keyword evidence="6" id="KW-0819">tRNA processing</keyword>
<dbReference type="Pfam" id="PF26577">
    <property type="entry name" value="TSEN34_N"/>
    <property type="match status" value="1"/>
</dbReference>
<dbReference type="SUPFAM" id="SSF53032">
    <property type="entry name" value="tRNA-intron endonuclease catalytic domain-like"/>
    <property type="match status" value="1"/>
</dbReference>
<reference evidence="19" key="1">
    <citation type="journal article" date="2020" name="Stud. Mycol.">
        <title>101 Dothideomycetes genomes: a test case for predicting lifestyles and emergence of pathogens.</title>
        <authorList>
            <person name="Haridas S."/>
            <person name="Albert R."/>
            <person name="Binder M."/>
            <person name="Bloem J."/>
            <person name="Labutti K."/>
            <person name="Salamov A."/>
            <person name="Andreopoulos B."/>
            <person name="Baker S."/>
            <person name="Barry K."/>
            <person name="Bills G."/>
            <person name="Bluhm B."/>
            <person name="Cannon C."/>
            <person name="Castanera R."/>
            <person name="Culley D."/>
            <person name="Daum C."/>
            <person name="Ezra D."/>
            <person name="Gonzalez J."/>
            <person name="Henrissat B."/>
            <person name="Kuo A."/>
            <person name="Liang C."/>
            <person name="Lipzen A."/>
            <person name="Lutzoni F."/>
            <person name="Magnuson J."/>
            <person name="Mondo S."/>
            <person name="Nolan M."/>
            <person name="Ohm R."/>
            <person name="Pangilinan J."/>
            <person name="Park H.-J."/>
            <person name="Ramirez L."/>
            <person name="Alfaro M."/>
            <person name="Sun H."/>
            <person name="Tritt A."/>
            <person name="Yoshinaga Y."/>
            <person name="Zwiers L.-H."/>
            <person name="Turgeon B."/>
            <person name="Goodwin S."/>
            <person name="Spatafora J."/>
            <person name="Crous P."/>
            <person name="Grigoriev I."/>
        </authorList>
    </citation>
    <scope>NUCLEOTIDE SEQUENCE</scope>
    <source>
        <strain evidence="19">CBS 119925</strain>
    </source>
</reference>
<dbReference type="PANTHER" id="PTHR13070:SF0">
    <property type="entry name" value="TRNA-SPLICING ENDONUCLEASE SUBUNIT SEN34"/>
    <property type="match status" value="1"/>
</dbReference>
<keyword evidence="5" id="KW-0963">Cytoplasm</keyword>
<evidence type="ECO:0000259" key="15">
    <source>
        <dbReference type="Pfam" id="PF01974"/>
    </source>
</evidence>
<dbReference type="GO" id="GO:0005874">
    <property type="term" value="C:microtubule"/>
    <property type="evidence" value="ECO:0007669"/>
    <property type="project" value="UniProtKB-KW"/>
</dbReference>
<evidence type="ECO:0000256" key="3">
    <source>
        <dbReference type="ARBA" id="ARBA00010337"/>
    </source>
</evidence>
<sequence length="1042" mass="115216">MGSVTEPFPISRIGGRYLLFDTDIISHTRREHNICGVLTGTLPNLSQQNVFLGVPLELMPEEARVLVEQGHAYILDDEEVHRKAFLNMSREDRLAYLQYMDNLGSEAYMNAKKQSEQRAAKAMEQRGLVPKATDPKEHTTSVSSAHQPQDARERDEESLFDSGKTTPAVTAKTKLDTYWVTPTASHPPLPTPAPDHSLPLPEVPRSYPLFRYMHSKGYYSTPGLRFGCQYTIYPGDPLRFHSHFLGTGLDWDDEFDLLDVVGGGRLGTGVKKSYLLGGEDPSKPAAEEGQLDVKAVRAFSIEWAGHPSALFDAKDSNLSSSPLALLSPPEAELLSSLGHLSRLHRRTRDHIAEAASSHPSTICRAVATAIRTNFLERFQRKILDVESRILKHDASVVGAYNIVPLAGIVSEFSEWTRLMEWLWALSSFMMRPGTSPEQDVASAASGAAIIDKLRAEAQTGYPDIESAASELSIIAETAWLRQLATWVLYGRLPSFGASDFFITAADGEDDLSFVVNHKLLPKFVTRATASSIMFIGKSLNQVRSLGSSSKALSSSPTKDLDPELLSTHVTQLADVVAPISSAKLSRAISNIRLSLSRNLLQHLLPQERIVEILSVLHQFFLLGRGEFAVALITEADLKVQNRHKSSSNASGQGIRGILLKEAEMNNALSRVWTILAALGGEDDSTGDVLDLATDIVHLAVDSGQSSSQRPGTPGRAREAAGLLPVISDVVFGDLLLAVPTKLAMDIPSPLDLFMSKADLNLYSAINSYLLAFRRAHLHLGQLWRHGPLRREQPAFPATRPGHLAALARRRERYQTRSREMRKVWATCSAAVFFLSESEAYFQGQVVQESFTHFLQWVTGPADSEGRSTVPSIEAADETTKEGMNRRQHDPEALSLAHRQFLSSITRLLLLTDQAFTKAIREFFTHVDELVALITRLQAIRQHLDLEEDDGVEDYMTNYKQEEAQIALQLDRARRRLDSDMKTVISRLRDIDSERVGSTVGGSLAGSWTAGEYEPLRVGGIDTLLMKLDWGSAEDEKDAYDLI</sequence>
<evidence type="ECO:0000259" key="16">
    <source>
        <dbReference type="Pfam" id="PF04130"/>
    </source>
</evidence>
<evidence type="ECO:0000256" key="12">
    <source>
        <dbReference type="ARBA" id="ARBA00075884"/>
    </source>
</evidence>
<dbReference type="PANTHER" id="PTHR13070">
    <property type="entry name" value="TRNA-SPLICING ENDONUCLEASE SUBUNIT SEN34-RELATED"/>
    <property type="match status" value="1"/>
</dbReference>